<comment type="similarity">
    <text evidence="4">Belongs to the RNase PH family.</text>
</comment>
<dbReference type="GO" id="GO:0005730">
    <property type="term" value="C:nucleolus"/>
    <property type="evidence" value="ECO:0007669"/>
    <property type="project" value="UniProtKB-SubCell"/>
</dbReference>
<dbReference type="InterPro" id="IPR020568">
    <property type="entry name" value="Ribosomal_Su5_D2-typ_SF"/>
</dbReference>
<dbReference type="SUPFAM" id="SSF55666">
    <property type="entry name" value="Ribonuclease PH domain 2-like"/>
    <property type="match status" value="1"/>
</dbReference>
<dbReference type="PANTHER" id="PTHR24321">
    <property type="entry name" value="DEHYDROGENASES, SHORT CHAIN"/>
    <property type="match status" value="1"/>
</dbReference>
<dbReference type="SUPFAM" id="SSF51735">
    <property type="entry name" value="NAD(P)-binding Rossmann-fold domains"/>
    <property type="match status" value="1"/>
</dbReference>
<dbReference type="GO" id="GO:0005737">
    <property type="term" value="C:cytoplasm"/>
    <property type="evidence" value="ECO:0007669"/>
    <property type="project" value="UniProtKB-SubCell"/>
</dbReference>
<reference evidence="13" key="1">
    <citation type="submission" date="2020-04" db="EMBL/GenBank/DDBJ databases">
        <title>Genome Assembly and Annotation of Botryosphaeria dothidea sdau 11-99, a Latent Pathogen of Apple Fruit Ring Rot in China.</title>
        <authorList>
            <person name="Yu C."/>
            <person name="Diao Y."/>
            <person name="Lu Q."/>
            <person name="Zhao J."/>
            <person name="Cui S."/>
            <person name="Peng C."/>
            <person name="He B."/>
            <person name="Liu H."/>
        </authorList>
    </citation>
    <scope>NUCLEOTIDE SEQUENCE [LARGE SCALE GENOMIC DNA]</scope>
    <source>
        <strain evidence="13">Sdau11-99</strain>
    </source>
</reference>
<evidence type="ECO:0000256" key="10">
    <source>
        <dbReference type="ARBA" id="ARBA00077929"/>
    </source>
</evidence>
<evidence type="ECO:0000259" key="12">
    <source>
        <dbReference type="Pfam" id="PF03725"/>
    </source>
</evidence>
<dbReference type="PANTHER" id="PTHR24321:SF12">
    <property type="entry name" value="SHORT-CHAIN DEHYDROGENASE_REDUCTASE FAMILY, PUTATIVE (AFU_ORTHOLOGUE AFUA_5G14340)-RELATED"/>
    <property type="match status" value="1"/>
</dbReference>
<evidence type="ECO:0000256" key="5">
    <source>
        <dbReference type="ARBA" id="ARBA00022490"/>
    </source>
</evidence>
<dbReference type="AlphaFoldDB" id="A0A8H4J6B4"/>
<protein>
    <recommendedName>
        <fullName evidence="10">Ribosomal RNA-processing protein 41</fullName>
    </recommendedName>
</protein>
<evidence type="ECO:0000256" key="6">
    <source>
        <dbReference type="ARBA" id="ARBA00022835"/>
    </source>
</evidence>
<evidence type="ECO:0000313" key="14">
    <source>
        <dbReference type="Proteomes" id="UP000572817"/>
    </source>
</evidence>
<evidence type="ECO:0000256" key="1">
    <source>
        <dbReference type="ARBA" id="ARBA00004496"/>
    </source>
</evidence>
<dbReference type="GO" id="GO:0071028">
    <property type="term" value="P:nuclear mRNA surveillance"/>
    <property type="evidence" value="ECO:0007669"/>
    <property type="project" value="UniProtKB-ARBA"/>
</dbReference>
<evidence type="ECO:0000256" key="2">
    <source>
        <dbReference type="ARBA" id="ARBA00004604"/>
    </source>
</evidence>
<dbReference type="InterPro" id="IPR002347">
    <property type="entry name" value="SDR_fam"/>
</dbReference>
<evidence type="ECO:0000259" key="11">
    <source>
        <dbReference type="Pfam" id="PF01138"/>
    </source>
</evidence>
<comment type="subcellular location">
    <subcellularLocation>
        <location evidence="1">Cytoplasm</location>
    </subcellularLocation>
    <subcellularLocation>
        <location evidence="2">Nucleus</location>
        <location evidence="2">Nucleolus</location>
    </subcellularLocation>
</comment>
<dbReference type="FunFam" id="3.30.230.70:FF:000004">
    <property type="entry name" value="Exosome complex component Rrp41"/>
    <property type="match status" value="1"/>
</dbReference>
<dbReference type="InterPro" id="IPR001247">
    <property type="entry name" value="ExoRNase_PH_dom1"/>
</dbReference>
<dbReference type="PRINTS" id="PR00080">
    <property type="entry name" value="SDRFAMILY"/>
</dbReference>
<dbReference type="SUPFAM" id="SSF54211">
    <property type="entry name" value="Ribosomal protein S5 domain 2-like"/>
    <property type="match status" value="1"/>
</dbReference>
<evidence type="ECO:0000313" key="13">
    <source>
        <dbReference type="EMBL" id="KAF4312577.1"/>
    </source>
</evidence>
<dbReference type="Pfam" id="PF03725">
    <property type="entry name" value="RNase_PH_C"/>
    <property type="match status" value="1"/>
</dbReference>
<dbReference type="CDD" id="cd11370">
    <property type="entry name" value="RNase_PH_RRP41"/>
    <property type="match status" value="1"/>
</dbReference>
<dbReference type="InterPro" id="IPR036345">
    <property type="entry name" value="ExoRNase_PH_dom2_sf"/>
</dbReference>
<keyword evidence="14" id="KW-1185">Reference proteome</keyword>
<dbReference type="FunFam" id="3.40.50.720:FF:000084">
    <property type="entry name" value="Short-chain dehydrogenase reductase"/>
    <property type="match status" value="1"/>
</dbReference>
<name>A0A8H4J6B4_9PEZI</name>
<comment type="caution">
    <text evidence="13">The sequence shown here is derived from an EMBL/GenBank/DDBJ whole genome shotgun (WGS) entry which is preliminary data.</text>
</comment>
<dbReference type="Gene3D" id="3.30.230.70">
    <property type="entry name" value="GHMP Kinase, N-terminal domain"/>
    <property type="match status" value="1"/>
</dbReference>
<keyword evidence="8" id="KW-0560">Oxidoreductase</keyword>
<accession>A0A8H4J6B4</accession>
<dbReference type="PRINTS" id="PR00081">
    <property type="entry name" value="GDHRDH"/>
</dbReference>
<evidence type="ECO:0000256" key="9">
    <source>
        <dbReference type="ARBA" id="ARBA00063066"/>
    </source>
</evidence>
<comment type="subunit">
    <text evidence="9">Component of the RNA exosome complex. Specifically part of the catalytically inactive RNA exosome core complex (Exo-9) which may associate with the catalytic subunits RRP6 and DIS3 in cytoplasmic- and nuclear-specific RNA exosome complex forms. Exo-9 is formed by a hexameric base ring of RNase PH domain-containing subunits and a cap ring consisting of CSL4, RRP4 and RRP40.</text>
</comment>
<evidence type="ECO:0000256" key="8">
    <source>
        <dbReference type="ARBA" id="ARBA00023002"/>
    </source>
</evidence>
<dbReference type="Gene3D" id="3.40.50.720">
    <property type="entry name" value="NAD(P)-binding Rossmann-like Domain"/>
    <property type="match status" value="1"/>
</dbReference>
<feature type="domain" description="Exoribonuclease phosphorolytic" evidence="12">
    <location>
        <begin position="486"/>
        <end position="540"/>
    </location>
</feature>
<dbReference type="GO" id="GO:0016491">
    <property type="term" value="F:oxidoreductase activity"/>
    <property type="evidence" value="ECO:0007669"/>
    <property type="project" value="UniProtKB-KW"/>
</dbReference>
<dbReference type="Proteomes" id="UP000572817">
    <property type="component" value="Unassembled WGS sequence"/>
</dbReference>
<keyword evidence="5" id="KW-0963">Cytoplasm</keyword>
<dbReference type="Pfam" id="PF01138">
    <property type="entry name" value="RNase_PH"/>
    <property type="match status" value="1"/>
</dbReference>
<comment type="similarity">
    <text evidence="3">Belongs to the short-chain dehydrogenases/reductases (SDR) family.</text>
</comment>
<keyword evidence="7" id="KW-0521">NADP</keyword>
<dbReference type="GO" id="GO:0000176">
    <property type="term" value="C:nuclear exosome (RNase complex)"/>
    <property type="evidence" value="ECO:0007669"/>
    <property type="project" value="UniProtKB-ARBA"/>
</dbReference>
<dbReference type="InterPro" id="IPR036291">
    <property type="entry name" value="NAD(P)-bd_dom_sf"/>
</dbReference>
<evidence type="ECO:0000256" key="3">
    <source>
        <dbReference type="ARBA" id="ARBA00006484"/>
    </source>
</evidence>
<dbReference type="InterPro" id="IPR015847">
    <property type="entry name" value="ExoRNase_PH_dom2"/>
</dbReference>
<keyword evidence="6" id="KW-0271">Exosome</keyword>
<dbReference type="OrthoDB" id="437922at2759"/>
<dbReference type="GO" id="GO:0010467">
    <property type="term" value="P:gene expression"/>
    <property type="evidence" value="ECO:0007669"/>
    <property type="project" value="UniProtKB-ARBA"/>
</dbReference>
<dbReference type="EMBL" id="WWBZ02000002">
    <property type="protein sequence ID" value="KAF4312577.1"/>
    <property type="molecule type" value="Genomic_DNA"/>
</dbReference>
<evidence type="ECO:0000256" key="4">
    <source>
        <dbReference type="ARBA" id="ARBA00006678"/>
    </source>
</evidence>
<dbReference type="InterPro" id="IPR027408">
    <property type="entry name" value="PNPase/RNase_PH_dom_sf"/>
</dbReference>
<dbReference type="CDD" id="cd05233">
    <property type="entry name" value="SDR_c"/>
    <property type="match status" value="1"/>
</dbReference>
<gene>
    <name evidence="13" type="ORF">GTA08_BOTSDO11638</name>
</gene>
<feature type="domain" description="Exoribonuclease phosphorolytic" evidence="11">
    <location>
        <begin position="332"/>
        <end position="466"/>
    </location>
</feature>
<evidence type="ECO:0000256" key="7">
    <source>
        <dbReference type="ARBA" id="ARBA00022857"/>
    </source>
</evidence>
<organism evidence="13 14">
    <name type="scientific">Botryosphaeria dothidea</name>
    <dbReference type="NCBI Taxonomy" id="55169"/>
    <lineage>
        <taxon>Eukaryota</taxon>
        <taxon>Fungi</taxon>
        <taxon>Dikarya</taxon>
        <taxon>Ascomycota</taxon>
        <taxon>Pezizomycotina</taxon>
        <taxon>Dothideomycetes</taxon>
        <taxon>Dothideomycetes incertae sedis</taxon>
        <taxon>Botryosphaeriales</taxon>
        <taxon>Botryosphaeriaceae</taxon>
        <taxon>Botryosphaeria</taxon>
    </lineage>
</organism>
<proteinExistence type="inferred from homology"/>
<dbReference type="Pfam" id="PF13561">
    <property type="entry name" value="adh_short_C2"/>
    <property type="match status" value="1"/>
</dbReference>
<sequence>MATILEGVAFITGAGSGIGQATAYSLAKHGVQQLALTDINTGALQTTTDELSKQYGSSVEVLAVEVDVSSQESVEAGISQTVSRFGRIDFAVNCAGIVSAAGGSPDVSLEAWNKHLSVNLTGVWLCQRAEVRQMLQQEPRGERYGRGSIINVSSIHGFVSSPSCFATGAYATAKHGVIGLTRTEATLYASKGIRINAICPGYVDTPFLAKAKDRPGLLEKLVNENTAMKRLGTMEEIGDSIMFLASPLSSFMAGSAMLVDGGYTAQSAVRHWTILAQPYLQLRAAKIISTGTVAAADALLYLPSPSAVAAMPLDTSSYSLALLRLDGRRWNELRRIHAQISTQAAADGSSYLEMGNTKVVCTVTGPYEGRRQGGAAGAQRDGEAKIEVEIGFAGFSGIERKRRGRGDKRTAEMQHTLVQAFASTLHTQRYPHSTISISLHILSQDGSLLAACLNAATLALVDAGIPMSDYLVACTAGSTASYSTNDEQADPLLDLNNLEEQELPFLTIGCLGEKEEISVLVMETKVQMTRLEAMLAVGVDGCKRVRDILDGVVRAHGRKMLEPTSS</sequence>